<dbReference type="EMBL" id="DS028096">
    <property type="protein sequence ID" value="KMP06550.1"/>
    <property type="molecule type" value="Genomic_DNA"/>
</dbReference>
<dbReference type="Proteomes" id="UP000054565">
    <property type="component" value="Unassembled WGS sequence"/>
</dbReference>
<accession>A0A0J6YFW0</accession>
<evidence type="ECO:0000313" key="2">
    <source>
        <dbReference type="Proteomes" id="UP000054565"/>
    </source>
</evidence>
<organism evidence="1 2">
    <name type="scientific">Coccidioides immitis RMSCC 2394</name>
    <dbReference type="NCBI Taxonomy" id="404692"/>
    <lineage>
        <taxon>Eukaryota</taxon>
        <taxon>Fungi</taxon>
        <taxon>Dikarya</taxon>
        <taxon>Ascomycota</taxon>
        <taxon>Pezizomycotina</taxon>
        <taxon>Eurotiomycetes</taxon>
        <taxon>Eurotiomycetidae</taxon>
        <taxon>Onygenales</taxon>
        <taxon>Onygenaceae</taxon>
        <taxon>Coccidioides</taxon>
    </lineage>
</organism>
<sequence>MDLQSHLPVVFQDLRQSNNLTQSRIWDPQLGFFPHHQPLRLLKVRAILNRTTTVNCSRQNSGVSPILDVDDTTVDMTNRELLRVKLREHFDVQTRAGIRP</sequence>
<dbReference type="AlphaFoldDB" id="A0A0J6YFW0"/>
<proteinExistence type="predicted"/>
<gene>
    <name evidence="1" type="ORF">CIRG_06231</name>
</gene>
<name>A0A0J6YFW0_COCIT</name>
<evidence type="ECO:0000313" key="1">
    <source>
        <dbReference type="EMBL" id="KMP06550.1"/>
    </source>
</evidence>
<reference evidence="2" key="1">
    <citation type="journal article" date="2010" name="Genome Res.">
        <title>Population genomic sequencing of Coccidioides fungi reveals recent hybridization and transposon control.</title>
        <authorList>
            <person name="Neafsey D.E."/>
            <person name="Barker B.M."/>
            <person name="Sharpton T.J."/>
            <person name="Stajich J.E."/>
            <person name="Park D.J."/>
            <person name="Whiston E."/>
            <person name="Hung C.-Y."/>
            <person name="McMahan C."/>
            <person name="White J."/>
            <person name="Sykes S."/>
            <person name="Heiman D."/>
            <person name="Young S."/>
            <person name="Zeng Q."/>
            <person name="Abouelleil A."/>
            <person name="Aftuck L."/>
            <person name="Bessette D."/>
            <person name="Brown A."/>
            <person name="FitzGerald M."/>
            <person name="Lui A."/>
            <person name="Macdonald J.P."/>
            <person name="Priest M."/>
            <person name="Orbach M.J."/>
            <person name="Galgiani J.N."/>
            <person name="Kirkland T.N."/>
            <person name="Cole G.T."/>
            <person name="Birren B.W."/>
            <person name="Henn M.R."/>
            <person name="Taylor J.W."/>
            <person name="Rounsley S.D."/>
        </authorList>
    </citation>
    <scope>NUCLEOTIDE SEQUENCE [LARGE SCALE GENOMIC DNA]</scope>
    <source>
        <strain evidence="2">RMSCC 2394</strain>
    </source>
</reference>
<protein>
    <submittedName>
        <fullName evidence="1">Uncharacterized protein</fullName>
    </submittedName>
</protein>